<keyword evidence="3" id="KW-1185">Reference proteome</keyword>
<evidence type="ECO:0000259" key="1">
    <source>
        <dbReference type="PROSITE" id="PS50181"/>
    </source>
</evidence>
<dbReference type="PROSITE" id="PS50181">
    <property type="entry name" value="FBOX"/>
    <property type="match status" value="1"/>
</dbReference>
<dbReference type="InterPro" id="IPR032675">
    <property type="entry name" value="LRR_dom_sf"/>
</dbReference>
<dbReference type="OrthoDB" id="10257471at2759"/>
<name>A0A0M3KAE0_ANISI</name>
<proteinExistence type="predicted"/>
<evidence type="ECO:0000313" key="4">
    <source>
        <dbReference type="WBParaSite" id="ASIM_0001793601-mRNA-1"/>
    </source>
</evidence>
<dbReference type="EMBL" id="UYRR01034014">
    <property type="protein sequence ID" value="VDK60148.1"/>
    <property type="molecule type" value="Genomic_DNA"/>
</dbReference>
<gene>
    <name evidence="2" type="ORF">ASIM_LOCUS17338</name>
</gene>
<dbReference type="AlphaFoldDB" id="A0A0M3KAE0"/>
<dbReference type="InterPro" id="IPR001810">
    <property type="entry name" value="F-box_dom"/>
</dbReference>
<organism evidence="4">
    <name type="scientific">Anisakis simplex</name>
    <name type="common">Herring worm</name>
    <dbReference type="NCBI Taxonomy" id="6269"/>
    <lineage>
        <taxon>Eukaryota</taxon>
        <taxon>Metazoa</taxon>
        <taxon>Ecdysozoa</taxon>
        <taxon>Nematoda</taxon>
        <taxon>Chromadorea</taxon>
        <taxon>Rhabditida</taxon>
        <taxon>Spirurina</taxon>
        <taxon>Ascaridomorpha</taxon>
        <taxon>Ascaridoidea</taxon>
        <taxon>Anisakidae</taxon>
        <taxon>Anisakis</taxon>
        <taxon>Anisakis simplex complex</taxon>
    </lineage>
</organism>
<protein>
    <submittedName>
        <fullName evidence="4">F-box domain-containing protein</fullName>
    </submittedName>
</protein>
<reference evidence="4" key="1">
    <citation type="submission" date="2017-02" db="UniProtKB">
        <authorList>
            <consortium name="WormBaseParasite"/>
        </authorList>
    </citation>
    <scope>IDENTIFICATION</scope>
</reference>
<dbReference type="CDD" id="cd09917">
    <property type="entry name" value="F-box_SF"/>
    <property type="match status" value="1"/>
</dbReference>
<evidence type="ECO:0000313" key="2">
    <source>
        <dbReference type="EMBL" id="VDK60148.1"/>
    </source>
</evidence>
<dbReference type="Pfam" id="PF00646">
    <property type="entry name" value="F-box"/>
    <property type="match status" value="1"/>
</dbReference>
<dbReference type="Gene3D" id="3.80.10.10">
    <property type="entry name" value="Ribonuclease Inhibitor"/>
    <property type="match status" value="1"/>
</dbReference>
<dbReference type="SUPFAM" id="SSF81383">
    <property type="entry name" value="F-box domain"/>
    <property type="match status" value="1"/>
</dbReference>
<reference evidence="2 3" key="2">
    <citation type="submission" date="2018-11" db="EMBL/GenBank/DDBJ databases">
        <authorList>
            <consortium name="Pathogen Informatics"/>
        </authorList>
    </citation>
    <scope>NUCLEOTIDE SEQUENCE [LARGE SCALE GENOMIC DNA]</scope>
</reference>
<dbReference type="SUPFAM" id="SSF52047">
    <property type="entry name" value="RNI-like"/>
    <property type="match status" value="1"/>
</dbReference>
<evidence type="ECO:0000313" key="3">
    <source>
        <dbReference type="Proteomes" id="UP000267096"/>
    </source>
</evidence>
<accession>A0A0M3KAE0</accession>
<dbReference type="WBParaSite" id="ASIM_0001793601-mRNA-1">
    <property type="protein sequence ID" value="ASIM_0001793601-mRNA-1"/>
    <property type="gene ID" value="ASIM_0001793601"/>
</dbReference>
<dbReference type="Proteomes" id="UP000267096">
    <property type="component" value="Unassembled WGS sequence"/>
</dbReference>
<sequence length="210" mass="23987">MGGACSLNSLYPVQSNAFNKHPQYHHTDTCTQQSFGRIHSNTFDAEHDAMKVNRIETLPDVILIEIFRWLHPIDRIHSISLISKHLQKLCLYVVKDENGNPTSNDIEDILPKILPKLVLLDIGYFPEMSSSLLNKLDSCMPNLQKLNMEHAFSVSSYEVIFCKRRFVNIRELILCGWGLTAHKIETLFHLKKQLEVLNADEASNTTGMHS</sequence>
<feature type="domain" description="F-box" evidence="1">
    <location>
        <begin position="52"/>
        <end position="89"/>
    </location>
</feature>
<dbReference type="InterPro" id="IPR036047">
    <property type="entry name" value="F-box-like_dom_sf"/>
</dbReference>